<dbReference type="AlphaFoldDB" id="A0A0A1UJM6"/>
<reference evidence="5" key="1">
    <citation type="journal article" date="2014" name="Genome Announc.">
        <title>Draft genome sequence of the plant-pathogenic soil fungus Rhizoctonia solani anastomosis group 3 strain Rhs1AP.</title>
        <authorList>
            <person name="Cubeta M.A."/>
            <person name="Thomas E."/>
            <person name="Dean R.A."/>
            <person name="Jabaji S."/>
            <person name="Neate S.M."/>
            <person name="Tavantzis S."/>
            <person name="Toda T."/>
            <person name="Vilgalys R."/>
            <person name="Bharathan N."/>
            <person name="Fedorova-Abrams N."/>
            <person name="Pakala S.B."/>
            <person name="Pakala S.M."/>
            <person name="Zafar N."/>
            <person name="Joardar V."/>
            <person name="Losada L."/>
            <person name="Nierman W.C."/>
        </authorList>
    </citation>
    <scope>NUCLEOTIDE SEQUENCE [LARGE SCALE GENOMIC DNA]</scope>
    <source>
        <strain evidence="5">AG-3</strain>
    </source>
</reference>
<evidence type="ECO:0000256" key="2">
    <source>
        <dbReference type="SAM" id="MobiDB-lite"/>
    </source>
</evidence>
<gene>
    <name evidence="4" type="ORF">RSOL_308590</name>
</gene>
<evidence type="ECO:0000313" key="4">
    <source>
        <dbReference type="EMBL" id="EUC59334.1"/>
    </source>
</evidence>
<dbReference type="InterPro" id="IPR013128">
    <property type="entry name" value="Peptidase_C1A"/>
</dbReference>
<dbReference type="SUPFAM" id="SSF54001">
    <property type="entry name" value="Cysteine proteinases"/>
    <property type="match status" value="1"/>
</dbReference>
<keyword evidence="4" id="KW-0645">Protease</keyword>
<dbReference type="GO" id="GO:0008234">
    <property type="term" value="F:cysteine-type peptidase activity"/>
    <property type="evidence" value="ECO:0007669"/>
    <property type="project" value="InterPro"/>
</dbReference>
<dbReference type="GO" id="GO:0006508">
    <property type="term" value="P:proteolysis"/>
    <property type="evidence" value="ECO:0007669"/>
    <property type="project" value="UniProtKB-KW"/>
</dbReference>
<protein>
    <submittedName>
        <fullName evidence="4">Papain cysteine protease family protein</fullName>
    </submittedName>
</protein>
<dbReference type="Gene3D" id="3.90.70.10">
    <property type="entry name" value="Cysteine proteinases"/>
    <property type="match status" value="1"/>
</dbReference>
<dbReference type="InterPro" id="IPR000668">
    <property type="entry name" value="Peptidase_C1A_C"/>
</dbReference>
<keyword evidence="4" id="KW-0378">Hydrolase</keyword>
<feature type="compositionally biased region" description="Basic and acidic residues" evidence="2">
    <location>
        <begin position="143"/>
        <end position="158"/>
    </location>
</feature>
<organism evidence="4 5">
    <name type="scientific">Rhizoctonia solani AG-3 Rhs1AP</name>
    <dbReference type="NCBI Taxonomy" id="1086054"/>
    <lineage>
        <taxon>Eukaryota</taxon>
        <taxon>Fungi</taxon>
        <taxon>Dikarya</taxon>
        <taxon>Basidiomycota</taxon>
        <taxon>Agaricomycotina</taxon>
        <taxon>Agaricomycetes</taxon>
        <taxon>Cantharellales</taxon>
        <taxon>Ceratobasidiaceae</taxon>
        <taxon>Rhizoctonia</taxon>
    </lineage>
</organism>
<evidence type="ECO:0000259" key="3">
    <source>
        <dbReference type="Pfam" id="PF00112"/>
    </source>
</evidence>
<dbReference type="CDD" id="cd02619">
    <property type="entry name" value="Peptidase_C1"/>
    <property type="match status" value="1"/>
</dbReference>
<sequence length="406" mass="44866">MSFFNTLADATEDSSKLGAQAIDVAQRTHNGLLDAAGVGKALPNPVKHLTDGVFDTSENVVLDTGDKTAGMLRTVGKNLGNGQGNSDNLPEHENNENMNNMYTGSGGDDGEDNGDDGEEGGDDDEEGGPPAGAPPQHHGPVPDQHDSRDHPYKFDPHHSLGQVVDLRRNDLPAYDQGQMKSCTANAVAAAFEFSAMKENLPQFSPSRLFIWYNSRAKSQNREDVKKNVGTSVRIAIQSVFPKASGVCSEEDWSYQVGKYNKKTMYFVPKAKAAQKPPVSAMKHAHQHTAVSYRRFSTNNQDHLCEQLMQCLDKGVPWVFGMNHCDVLHHPSMKTNGWVANKPSAAQLKDNTNRHSLMAVGYIKDKKLFIIRNSWGENWGDNGHFYMPFNLLYLSYDFWSIKAVVPK</sequence>
<accession>A0A0A1UJM6</accession>
<comment type="similarity">
    <text evidence="1">Belongs to the peptidase C1 family.</text>
</comment>
<comment type="caution">
    <text evidence="4">The sequence shown here is derived from an EMBL/GenBank/DDBJ whole genome shotgun (WGS) entry which is preliminary data.</text>
</comment>
<proteinExistence type="inferred from homology"/>
<dbReference type="Pfam" id="PF00112">
    <property type="entry name" value="Peptidase_C1"/>
    <property type="match status" value="1"/>
</dbReference>
<dbReference type="EMBL" id="JATN01000321">
    <property type="protein sequence ID" value="EUC59334.1"/>
    <property type="molecule type" value="Genomic_DNA"/>
</dbReference>
<feature type="region of interest" description="Disordered" evidence="2">
    <location>
        <begin position="73"/>
        <end position="161"/>
    </location>
</feature>
<name>A0A0A1UJM6_9AGAM</name>
<dbReference type="OrthoDB" id="640249at2759"/>
<feature type="domain" description="Peptidase C1A papain C-terminal" evidence="3">
    <location>
        <begin position="164"/>
        <end position="386"/>
    </location>
</feature>
<evidence type="ECO:0000256" key="1">
    <source>
        <dbReference type="ARBA" id="ARBA00008455"/>
    </source>
</evidence>
<dbReference type="InterPro" id="IPR038765">
    <property type="entry name" value="Papain-like_cys_pep_sf"/>
</dbReference>
<dbReference type="PANTHER" id="PTHR12411">
    <property type="entry name" value="CYSTEINE PROTEASE FAMILY C1-RELATED"/>
    <property type="match status" value="1"/>
</dbReference>
<feature type="compositionally biased region" description="Acidic residues" evidence="2">
    <location>
        <begin position="108"/>
        <end position="127"/>
    </location>
</feature>
<evidence type="ECO:0000313" key="5">
    <source>
        <dbReference type="Proteomes" id="UP000030108"/>
    </source>
</evidence>
<dbReference type="Proteomes" id="UP000030108">
    <property type="component" value="Unassembled WGS sequence"/>
</dbReference>